<feature type="transmembrane region" description="Helical" evidence="1">
    <location>
        <begin position="82"/>
        <end position="102"/>
    </location>
</feature>
<evidence type="ECO:0000313" key="2">
    <source>
        <dbReference type="EMBL" id="MEA5404874.1"/>
    </source>
</evidence>
<keyword evidence="1" id="KW-0472">Membrane</keyword>
<feature type="transmembrane region" description="Helical" evidence="1">
    <location>
        <begin position="32"/>
        <end position="49"/>
    </location>
</feature>
<gene>
    <name evidence="2" type="ORF">VB776_18205</name>
</gene>
<organism evidence="2 3">
    <name type="scientific">Arcicella gelida</name>
    <dbReference type="NCBI Taxonomy" id="2984195"/>
    <lineage>
        <taxon>Bacteria</taxon>
        <taxon>Pseudomonadati</taxon>
        <taxon>Bacteroidota</taxon>
        <taxon>Cytophagia</taxon>
        <taxon>Cytophagales</taxon>
        <taxon>Flectobacillaceae</taxon>
        <taxon>Arcicella</taxon>
    </lineage>
</organism>
<dbReference type="Proteomes" id="UP001303899">
    <property type="component" value="Unassembled WGS sequence"/>
</dbReference>
<evidence type="ECO:0000313" key="3">
    <source>
        <dbReference type="Proteomes" id="UP001303899"/>
    </source>
</evidence>
<protein>
    <submittedName>
        <fullName evidence="2">Uncharacterized protein</fullName>
    </submittedName>
</protein>
<comment type="caution">
    <text evidence="2">The sequence shown here is derived from an EMBL/GenBank/DDBJ whole genome shotgun (WGS) entry which is preliminary data.</text>
</comment>
<reference evidence="2 3" key="1">
    <citation type="submission" date="2023-12" db="EMBL/GenBank/DDBJ databases">
        <title>Novel species of the genus Arcicella isolated from rivers.</title>
        <authorList>
            <person name="Lu H."/>
        </authorList>
    </citation>
    <scope>NUCLEOTIDE SEQUENCE [LARGE SCALE GENOMIC DNA]</scope>
    <source>
        <strain evidence="2 3">DC2W</strain>
    </source>
</reference>
<sequence length="103" mass="11748">MIAIYFNLMGILLYYSETKYFPKNIQIPNLSYQKPTSLLICIIGLAIFIQQWGWTMGLLMSLSSLVLSASVCQLFAVLGKQWFIAFLVLVHGLLILNLFYYAS</sequence>
<keyword evidence="3" id="KW-1185">Reference proteome</keyword>
<accession>A0ABU5S8Y2</accession>
<keyword evidence="1" id="KW-0812">Transmembrane</keyword>
<keyword evidence="1" id="KW-1133">Transmembrane helix</keyword>
<dbReference type="EMBL" id="JAYGIL010000026">
    <property type="protein sequence ID" value="MEA5404874.1"/>
    <property type="molecule type" value="Genomic_DNA"/>
</dbReference>
<proteinExistence type="predicted"/>
<name>A0ABU5S8Y2_9BACT</name>
<dbReference type="RefSeq" id="WP_323698309.1">
    <property type="nucleotide sequence ID" value="NZ_JAYGIL010000026.1"/>
</dbReference>
<evidence type="ECO:0000256" key="1">
    <source>
        <dbReference type="SAM" id="Phobius"/>
    </source>
</evidence>